<dbReference type="InterPro" id="IPR000522">
    <property type="entry name" value="ABC_transptr_permease_BtuC"/>
</dbReference>
<dbReference type="AlphaFoldDB" id="A0A8J3RT37"/>
<comment type="caution">
    <text evidence="9">The sequence shown here is derived from an EMBL/GenBank/DDBJ whole genome shotgun (WGS) entry which is preliminary data.</text>
</comment>
<feature type="transmembrane region" description="Helical" evidence="8">
    <location>
        <begin position="133"/>
        <end position="152"/>
    </location>
</feature>
<evidence type="ECO:0000256" key="8">
    <source>
        <dbReference type="SAM" id="Phobius"/>
    </source>
</evidence>
<evidence type="ECO:0000256" key="1">
    <source>
        <dbReference type="ARBA" id="ARBA00004651"/>
    </source>
</evidence>
<dbReference type="InterPro" id="IPR037294">
    <property type="entry name" value="ABC_BtuC-like"/>
</dbReference>
<evidence type="ECO:0000256" key="2">
    <source>
        <dbReference type="ARBA" id="ARBA00007935"/>
    </source>
</evidence>
<dbReference type="SUPFAM" id="SSF81345">
    <property type="entry name" value="ABC transporter involved in vitamin B12 uptake, BtuC"/>
    <property type="match status" value="1"/>
</dbReference>
<keyword evidence="4" id="KW-1003">Cell membrane</keyword>
<dbReference type="CDD" id="cd06550">
    <property type="entry name" value="TM_ABC_iron-siderophores_like"/>
    <property type="match status" value="1"/>
</dbReference>
<evidence type="ECO:0000256" key="4">
    <source>
        <dbReference type="ARBA" id="ARBA00022475"/>
    </source>
</evidence>
<dbReference type="EMBL" id="BOOH01000034">
    <property type="protein sequence ID" value="GIH77773.1"/>
    <property type="molecule type" value="Genomic_DNA"/>
</dbReference>
<feature type="transmembrane region" description="Helical" evidence="8">
    <location>
        <begin position="79"/>
        <end position="97"/>
    </location>
</feature>
<comment type="similarity">
    <text evidence="2">Belongs to the binding-protein-dependent transport system permease family. FecCD subfamily.</text>
</comment>
<protein>
    <submittedName>
        <fullName evidence="9">ABC transporter permease</fullName>
    </submittedName>
</protein>
<feature type="transmembrane region" description="Helical" evidence="8">
    <location>
        <begin position="109"/>
        <end position="127"/>
    </location>
</feature>
<comment type="subcellular location">
    <subcellularLocation>
        <location evidence="1">Cell membrane</location>
        <topology evidence="1">Multi-pass membrane protein</topology>
    </subcellularLocation>
</comment>
<gene>
    <name evidence="9" type="ORF">Plo01_42020</name>
</gene>
<feature type="transmembrane region" description="Helical" evidence="8">
    <location>
        <begin position="290"/>
        <end position="309"/>
    </location>
</feature>
<keyword evidence="6 8" id="KW-1133">Transmembrane helix</keyword>
<keyword evidence="7 8" id="KW-0472">Membrane</keyword>
<dbReference type="GO" id="GO:0022857">
    <property type="term" value="F:transmembrane transporter activity"/>
    <property type="evidence" value="ECO:0007669"/>
    <property type="project" value="InterPro"/>
</dbReference>
<evidence type="ECO:0000256" key="5">
    <source>
        <dbReference type="ARBA" id="ARBA00022692"/>
    </source>
</evidence>
<feature type="transmembrane region" description="Helical" evidence="8">
    <location>
        <begin position="164"/>
        <end position="183"/>
    </location>
</feature>
<dbReference type="GO" id="GO:0033214">
    <property type="term" value="P:siderophore-iron import into cell"/>
    <property type="evidence" value="ECO:0007669"/>
    <property type="project" value="TreeGrafter"/>
</dbReference>
<keyword evidence="10" id="KW-1185">Reference proteome</keyword>
<evidence type="ECO:0000313" key="10">
    <source>
        <dbReference type="Proteomes" id="UP000616724"/>
    </source>
</evidence>
<keyword evidence="5 8" id="KW-0812">Transmembrane</keyword>
<organism evidence="9 10">
    <name type="scientific">Planobispora longispora</name>
    <dbReference type="NCBI Taxonomy" id="28887"/>
    <lineage>
        <taxon>Bacteria</taxon>
        <taxon>Bacillati</taxon>
        <taxon>Actinomycetota</taxon>
        <taxon>Actinomycetes</taxon>
        <taxon>Streptosporangiales</taxon>
        <taxon>Streptosporangiaceae</taxon>
        <taxon>Planobispora</taxon>
    </lineage>
</organism>
<evidence type="ECO:0000256" key="7">
    <source>
        <dbReference type="ARBA" id="ARBA00023136"/>
    </source>
</evidence>
<accession>A0A8J3RT37</accession>
<dbReference type="Proteomes" id="UP000616724">
    <property type="component" value="Unassembled WGS sequence"/>
</dbReference>
<dbReference type="GO" id="GO:0005886">
    <property type="term" value="C:plasma membrane"/>
    <property type="evidence" value="ECO:0007669"/>
    <property type="project" value="UniProtKB-SubCell"/>
</dbReference>
<dbReference type="PANTHER" id="PTHR30472">
    <property type="entry name" value="FERRIC ENTEROBACTIN TRANSPORT SYSTEM PERMEASE PROTEIN"/>
    <property type="match status" value="1"/>
</dbReference>
<evidence type="ECO:0000313" key="9">
    <source>
        <dbReference type="EMBL" id="GIH77773.1"/>
    </source>
</evidence>
<dbReference type="Gene3D" id="1.10.3470.10">
    <property type="entry name" value="ABC transporter involved in vitamin B12 uptake, BtuC"/>
    <property type="match status" value="1"/>
</dbReference>
<evidence type="ECO:0000256" key="3">
    <source>
        <dbReference type="ARBA" id="ARBA00022448"/>
    </source>
</evidence>
<reference evidence="9 10" key="1">
    <citation type="submission" date="2021-01" db="EMBL/GenBank/DDBJ databases">
        <title>Whole genome shotgun sequence of Planobispora longispora NBRC 13918.</title>
        <authorList>
            <person name="Komaki H."/>
            <person name="Tamura T."/>
        </authorList>
    </citation>
    <scope>NUCLEOTIDE SEQUENCE [LARGE SCALE GENOMIC DNA]</scope>
    <source>
        <strain evidence="9 10">NBRC 13918</strain>
    </source>
</reference>
<proteinExistence type="inferred from homology"/>
<dbReference type="PANTHER" id="PTHR30472:SF24">
    <property type="entry name" value="FERRIC ENTEROBACTIN TRANSPORT SYSTEM PERMEASE PROTEIN FEPG"/>
    <property type="match status" value="1"/>
</dbReference>
<feature type="transmembrane region" description="Helical" evidence="8">
    <location>
        <begin position="253"/>
        <end position="278"/>
    </location>
</feature>
<sequence length="349" mass="34837">MSVHSVYRVLRTPSRRISMRVHLRAAAVVLGLLAAACGIALAAMGTGSAVPVGDVVMTLLGRGDAMSEMVVFELRAPRALLALLVGAALGGGGAVVQSLSRNPLGSPDVIGVNAGAAAGAVLMILVVGAVTPAAVTGGALACGLTAALAVYALSFKRGVQGTRLVLVGIGVTATLHSAIAYMLTRADLYESQGAKVWLVGSLAGAGWERVWPVAAAMAVLLPLTLGLSRSLAVMEMGDDAAAALGLPVERLRLALLMAAVALSGVAVSVAGPIGFVALAAPQLARRLTRAPGAGVAAAAATGALLLGAADLTAQRLPTPGQLPVGVLTGGLGGLYLAWLLHREWRAGRS</sequence>
<dbReference type="Pfam" id="PF01032">
    <property type="entry name" value="FecCD"/>
    <property type="match status" value="1"/>
</dbReference>
<evidence type="ECO:0000256" key="6">
    <source>
        <dbReference type="ARBA" id="ARBA00022989"/>
    </source>
</evidence>
<keyword evidence="3" id="KW-0813">Transport</keyword>
<dbReference type="RefSeq" id="WP_239316738.1">
    <property type="nucleotide sequence ID" value="NZ_BOOH01000034.1"/>
</dbReference>
<feature type="transmembrane region" description="Helical" evidence="8">
    <location>
        <begin position="321"/>
        <end position="340"/>
    </location>
</feature>
<name>A0A8J3RT37_9ACTN</name>